<dbReference type="Proteomes" id="UP000199233">
    <property type="component" value="Unassembled WGS sequence"/>
</dbReference>
<evidence type="ECO:0000313" key="7">
    <source>
        <dbReference type="Proteomes" id="UP000199233"/>
    </source>
</evidence>
<dbReference type="NCBIfam" id="NF000986">
    <property type="entry name" value="PRK00103.1-4"/>
    <property type="match status" value="1"/>
</dbReference>
<comment type="function">
    <text evidence="5">Specifically methylates the pseudouridine at position 1915 (m3Psi1915) in 23S rRNA.</text>
</comment>
<evidence type="ECO:0000256" key="4">
    <source>
        <dbReference type="ARBA" id="ARBA00038303"/>
    </source>
</evidence>
<gene>
    <name evidence="5" type="primary">rlmH</name>
    <name evidence="6" type="ORF">SAMN04488038_103182</name>
</gene>
<feature type="binding site" evidence="5">
    <location>
        <begin position="123"/>
        <end position="128"/>
    </location>
    <ligand>
        <name>S-adenosyl-L-methionine</name>
        <dbReference type="ChEBI" id="CHEBI:59789"/>
    </ligand>
</feature>
<dbReference type="RefSeq" id="WP_093282900.1">
    <property type="nucleotide sequence ID" value="NZ_FOFS01000003.1"/>
</dbReference>
<organism evidence="6 7">
    <name type="scientific">Solimonas aquatica</name>
    <dbReference type="NCBI Taxonomy" id="489703"/>
    <lineage>
        <taxon>Bacteria</taxon>
        <taxon>Pseudomonadati</taxon>
        <taxon>Pseudomonadota</taxon>
        <taxon>Gammaproteobacteria</taxon>
        <taxon>Nevskiales</taxon>
        <taxon>Nevskiaceae</taxon>
        <taxon>Solimonas</taxon>
    </lineage>
</organism>
<evidence type="ECO:0000313" key="6">
    <source>
        <dbReference type="EMBL" id="SEQ04690.1"/>
    </source>
</evidence>
<keyword evidence="7" id="KW-1185">Reference proteome</keyword>
<evidence type="ECO:0000256" key="3">
    <source>
        <dbReference type="ARBA" id="ARBA00022691"/>
    </source>
</evidence>
<dbReference type="EMBL" id="FOFS01000003">
    <property type="protein sequence ID" value="SEQ04690.1"/>
    <property type="molecule type" value="Genomic_DNA"/>
</dbReference>
<accession>A0A1H9CU01</accession>
<comment type="subcellular location">
    <subcellularLocation>
        <location evidence="5">Cytoplasm</location>
    </subcellularLocation>
</comment>
<dbReference type="InterPro" id="IPR003742">
    <property type="entry name" value="RlmH-like"/>
</dbReference>
<dbReference type="HAMAP" id="MF_00658">
    <property type="entry name" value="23SrRNA_methyltr_H"/>
    <property type="match status" value="1"/>
</dbReference>
<reference evidence="6 7" key="1">
    <citation type="submission" date="2016-10" db="EMBL/GenBank/DDBJ databases">
        <authorList>
            <person name="de Groot N.N."/>
        </authorList>
    </citation>
    <scope>NUCLEOTIDE SEQUENCE [LARGE SCALE GENOMIC DNA]</scope>
    <source>
        <strain evidence="6 7">DSM 25927</strain>
    </source>
</reference>
<keyword evidence="5" id="KW-0963">Cytoplasm</keyword>
<protein>
    <recommendedName>
        <fullName evidence="5">Ribosomal RNA large subunit methyltransferase H</fullName>
        <ecNumber evidence="5">2.1.1.177</ecNumber>
    </recommendedName>
    <alternativeName>
        <fullName evidence="5">23S rRNA (pseudouridine1915-N3)-methyltransferase</fullName>
    </alternativeName>
    <alternativeName>
        <fullName evidence="5">23S rRNA m3Psi1915 methyltransferase</fullName>
    </alternativeName>
    <alternativeName>
        <fullName evidence="5">rRNA (pseudouridine-N3-)-methyltransferase RlmH</fullName>
    </alternativeName>
</protein>
<keyword evidence="5" id="KW-0698">rRNA processing</keyword>
<dbReference type="EC" id="2.1.1.177" evidence="5"/>
<dbReference type="PANTHER" id="PTHR33603:SF1">
    <property type="entry name" value="RIBOSOMAL RNA LARGE SUBUNIT METHYLTRANSFERASE H"/>
    <property type="match status" value="1"/>
</dbReference>
<dbReference type="AlphaFoldDB" id="A0A1H9CU01"/>
<dbReference type="SUPFAM" id="SSF75217">
    <property type="entry name" value="alpha/beta knot"/>
    <property type="match status" value="1"/>
</dbReference>
<dbReference type="CDD" id="cd18081">
    <property type="entry name" value="RlmH-like"/>
    <property type="match status" value="1"/>
</dbReference>
<feature type="binding site" evidence="5">
    <location>
        <position position="104"/>
    </location>
    <ligand>
        <name>S-adenosyl-L-methionine</name>
        <dbReference type="ChEBI" id="CHEBI:59789"/>
    </ligand>
</feature>
<dbReference type="GO" id="GO:0070038">
    <property type="term" value="F:rRNA (pseudouridine-N3-)-methyltransferase activity"/>
    <property type="evidence" value="ECO:0007669"/>
    <property type="project" value="UniProtKB-UniRule"/>
</dbReference>
<keyword evidence="1 5" id="KW-0489">Methyltransferase</keyword>
<dbReference type="PANTHER" id="PTHR33603">
    <property type="entry name" value="METHYLTRANSFERASE"/>
    <property type="match status" value="1"/>
</dbReference>
<comment type="subunit">
    <text evidence="5">Homodimer.</text>
</comment>
<sequence length="156" mass="17832">MRIRLLAVGTRMPDWIEKGYRDYAQRLPHECRLELTEIEPAQRGKNSDLARAKQQEGERLLKALPRDALVIVLDEHGRELASTDWARELGVWMQSGRDTCLLIGGADGHAPEVLARADARWSLSKLTLPHALVRVLIAEQLFRAWSLRVNHPYHRA</sequence>
<comment type="similarity">
    <text evidence="4 5">Belongs to the RNA methyltransferase RlmH family.</text>
</comment>
<dbReference type="PIRSF" id="PIRSF004505">
    <property type="entry name" value="MT_bac"/>
    <property type="match status" value="1"/>
</dbReference>
<keyword evidence="2 5" id="KW-0808">Transferase</keyword>
<comment type="catalytic activity">
    <reaction evidence="5">
        <text>pseudouridine(1915) in 23S rRNA + S-adenosyl-L-methionine = N(3)-methylpseudouridine(1915) in 23S rRNA + S-adenosyl-L-homocysteine + H(+)</text>
        <dbReference type="Rhea" id="RHEA:42752"/>
        <dbReference type="Rhea" id="RHEA-COMP:10221"/>
        <dbReference type="Rhea" id="RHEA-COMP:10222"/>
        <dbReference type="ChEBI" id="CHEBI:15378"/>
        <dbReference type="ChEBI" id="CHEBI:57856"/>
        <dbReference type="ChEBI" id="CHEBI:59789"/>
        <dbReference type="ChEBI" id="CHEBI:65314"/>
        <dbReference type="ChEBI" id="CHEBI:74486"/>
        <dbReference type="EC" id="2.1.1.177"/>
    </reaction>
</comment>
<proteinExistence type="inferred from homology"/>
<evidence type="ECO:0000256" key="2">
    <source>
        <dbReference type="ARBA" id="ARBA00022679"/>
    </source>
</evidence>
<feature type="binding site" evidence="5">
    <location>
        <position position="73"/>
    </location>
    <ligand>
        <name>S-adenosyl-L-methionine</name>
        <dbReference type="ChEBI" id="CHEBI:59789"/>
    </ligand>
</feature>
<keyword evidence="3 5" id="KW-0949">S-adenosyl-L-methionine</keyword>
<dbReference type="GO" id="GO:0005737">
    <property type="term" value="C:cytoplasm"/>
    <property type="evidence" value="ECO:0007669"/>
    <property type="project" value="UniProtKB-SubCell"/>
</dbReference>
<dbReference type="InterPro" id="IPR029026">
    <property type="entry name" value="tRNA_m1G_MTases_N"/>
</dbReference>
<evidence type="ECO:0000256" key="5">
    <source>
        <dbReference type="HAMAP-Rule" id="MF_00658"/>
    </source>
</evidence>
<dbReference type="Gene3D" id="3.40.1280.10">
    <property type="match status" value="1"/>
</dbReference>
<dbReference type="Pfam" id="PF02590">
    <property type="entry name" value="SPOUT_MTase"/>
    <property type="match status" value="1"/>
</dbReference>
<dbReference type="OrthoDB" id="9806643at2"/>
<dbReference type="STRING" id="489703.SAMN04488038_103182"/>
<name>A0A1H9CU01_9GAMM</name>
<dbReference type="InterPro" id="IPR029028">
    <property type="entry name" value="Alpha/beta_knot_MTases"/>
</dbReference>
<evidence type="ECO:0000256" key="1">
    <source>
        <dbReference type="ARBA" id="ARBA00022603"/>
    </source>
</evidence>
<dbReference type="NCBIfam" id="TIGR00246">
    <property type="entry name" value="tRNA_RlmH_YbeA"/>
    <property type="match status" value="1"/>
</dbReference>